<proteinExistence type="predicted"/>
<name>A0AAJ4XJP3_9BASI</name>
<dbReference type="Proteomes" id="UP001294444">
    <property type="component" value="Unassembled WGS sequence"/>
</dbReference>
<gene>
    <name evidence="2" type="ORF">MEPE_01887</name>
</gene>
<evidence type="ECO:0000313" key="2">
    <source>
        <dbReference type="EMBL" id="SNX83181.1"/>
    </source>
</evidence>
<sequence length="225" mass="25557">MYLMIDGGRRSVVSRTWSVRGGREAEKIGREQCDEMKKRLPMKDLSKEALRRCRKGRAWRALLDSKGCGISDLCCTEFTPLVARKSEPNRSVSELDCHAEENMLMRAMQKFNIAMPVIGRSAKQEEKVGERDMLQMNPPAVCRSGARRNVDLVSCERKTHKKARKRESEKARKKRVASHPSVAAAYCTLTQKFFEKCIGKEVKRNGVHTGVPLIRPGLSCRLARH</sequence>
<dbReference type="EMBL" id="OAPG01000003">
    <property type="protein sequence ID" value="SNX83181.1"/>
    <property type="molecule type" value="Genomic_DNA"/>
</dbReference>
<organism evidence="2 3">
    <name type="scientific">Melanopsichium pennsylvanicum</name>
    <dbReference type="NCBI Taxonomy" id="63383"/>
    <lineage>
        <taxon>Eukaryota</taxon>
        <taxon>Fungi</taxon>
        <taxon>Dikarya</taxon>
        <taxon>Basidiomycota</taxon>
        <taxon>Ustilaginomycotina</taxon>
        <taxon>Ustilaginomycetes</taxon>
        <taxon>Ustilaginales</taxon>
        <taxon>Ustilaginaceae</taxon>
        <taxon>Melanopsichium</taxon>
    </lineage>
</organism>
<keyword evidence="3" id="KW-1185">Reference proteome</keyword>
<dbReference type="AlphaFoldDB" id="A0AAJ4XJP3"/>
<feature type="compositionally biased region" description="Basic residues" evidence="1">
    <location>
        <begin position="158"/>
        <end position="176"/>
    </location>
</feature>
<reference evidence="2" key="1">
    <citation type="submission" date="2023-10" db="EMBL/GenBank/DDBJ databases">
        <authorList>
            <person name="Guldener U."/>
        </authorList>
    </citation>
    <scope>NUCLEOTIDE SEQUENCE</scope>
    <source>
        <strain evidence="2">Mp4</strain>
    </source>
</reference>
<comment type="caution">
    <text evidence="2">The sequence shown here is derived from an EMBL/GenBank/DDBJ whole genome shotgun (WGS) entry which is preliminary data.</text>
</comment>
<evidence type="ECO:0000313" key="3">
    <source>
        <dbReference type="Proteomes" id="UP001294444"/>
    </source>
</evidence>
<accession>A0AAJ4XJP3</accession>
<evidence type="ECO:0000256" key="1">
    <source>
        <dbReference type="SAM" id="MobiDB-lite"/>
    </source>
</evidence>
<protein>
    <submittedName>
        <fullName evidence="2">Uncharacterized protein</fullName>
    </submittedName>
</protein>
<feature type="region of interest" description="Disordered" evidence="1">
    <location>
        <begin position="157"/>
        <end position="176"/>
    </location>
</feature>